<sequence>MKLISFLRFNPRHVMFFRVLVIILIIVLIVPKMFFLVKEIFSPYFLEEEGPADTQKVDKVTAYQESGSGFGENFWHNLRYFYLNGINNFV</sequence>
<protein>
    <submittedName>
        <fullName evidence="2">Uncharacterized protein</fullName>
    </submittedName>
</protein>
<keyword evidence="1" id="KW-1133">Transmembrane helix</keyword>
<accession>A0A424YDP6</accession>
<dbReference type="AlphaFoldDB" id="A0A424YDP6"/>
<evidence type="ECO:0000313" key="2">
    <source>
        <dbReference type="EMBL" id="RQD75353.1"/>
    </source>
</evidence>
<keyword evidence="1" id="KW-0812">Transmembrane</keyword>
<feature type="transmembrane region" description="Helical" evidence="1">
    <location>
        <begin position="15"/>
        <end position="37"/>
    </location>
</feature>
<reference evidence="2 3" key="1">
    <citation type="submission" date="2018-08" db="EMBL/GenBank/DDBJ databases">
        <title>The metabolism and importance of syntrophic acetate oxidation coupled to methane or sulfide production in haloalkaline environments.</title>
        <authorList>
            <person name="Timmers P.H.A."/>
            <person name="Vavourakis C.D."/>
            <person name="Sorokin D.Y."/>
            <person name="Sinninghe Damste J.S."/>
            <person name="Muyzer G."/>
            <person name="Stams A.J.M."/>
            <person name="Plugge C.M."/>
        </authorList>
    </citation>
    <scope>NUCLEOTIDE SEQUENCE [LARGE SCALE GENOMIC DNA]</scope>
    <source>
        <strain evidence="2">MSAO_Bac1</strain>
    </source>
</reference>
<name>A0A424YDP6_9FIRM</name>
<evidence type="ECO:0000313" key="3">
    <source>
        <dbReference type="Proteomes" id="UP000285138"/>
    </source>
</evidence>
<dbReference type="Proteomes" id="UP000285138">
    <property type="component" value="Unassembled WGS sequence"/>
</dbReference>
<organism evidence="2 3">
    <name type="scientific">Candidatus Syntrophonatronum acetioxidans</name>
    <dbReference type="NCBI Taxonomy" id="1795816"/>
    <lineage>
        <taxon>Bacteria</taxon>
        <taxon>Bacillati</taxon>
        <taxon>Bacillota</taxon>
        <taxon>Clostridia</taxon>
        <taxon>Eubacteriales</taxon>
        <taxon>Syntrophomonadaceae</taxon>
        <taxon>Candidatus Syntrophonatronum</taxon>
    </lineage>
</organism>
<gene>
    <name evidence="2" type="ORF">D5R97_06205</name>
</gene>
<keyword evidence="1" id="KW-0472">Membrane</keyword>
<dbReference type="EMBL" id="QZAA01000161">
    <property type="protein sequence ID" value="RQD75353.1"/>
    <property type="molecule type" value="Genomic_DNA"/>
</dbReference>
<proteinExistence type="predicted"/>
<comment type="caution">
    <text evidence="2">The sequence shown here is derived from an EMBL/GenBank/DDBJ whole genome shotgun (WGS) entry which is preliminary data.</text>
</comment>
<evidence type="ECO:0000256" key="1">
    <source>
        <dbReference type="SAM" id="Phobius"/>
    </source>
</evidence>